<evidence type="ECO:0000256" key="1">
    <source>
        <dbReference type="ARBA" id="ARBA00022618"/>
    </source>
</evidence>
<dbReference type="PANTHER" id="PTHR13255:SF0">
    <property type="entry name" value="ATAXIN-10"/>
    <property type="match status" value="1"/>
</dbReference>
<dbReference type="EMBL" id="AP019872">
    <property type="protein sequence ID" value="BBN16180.1"/>
    <property type="molecule type" value="Genomic_DNA"/>
</dbReference>
<evidence type="ECO:0000256" key="2">
    <source>
        <dbReference type="ARBA" id="ARBA00023306"/>
    </source>
</evidence>
<dbReference type="EMBL" id="LVLJ01002972">
    <property type="protein sequence ID" value="OAE22994.1"/>
    <property type="molecule type" value="Genomic_DNA"/>
</dbReference>
<dbReference type="InterPro" id="IPR016024">
    <property type="entry name" value="ARM-type_fold"/>
</dbReference>
<accession>A0A176VQ27</accession>
<reference evidence="8" key="3">
    <citation type="journal article" date="2020" name="Curr. Biol.">
        <title>Chromatin organization in early land plants reveals an ancestral association between H3K27me3, transposons, and constitutive heterochromatin.</title>
        <authorList>
            <person name="Montgomery S.A."/>
            <person name="Tanizawa Y."/>
            <person name="Galik B."/>
            <person name="Wang N."/>
            <person name="Ito T."/>
            <person name="Mochizuki T."/>
            <person name="Akimcheva S."/>
            <person name="Bowman J.L."/>
            <person name="Cognat V."/>
            <person name="Marechal-Drouard L."/>
            <person name="Ekker H."/>
            <person name="Hong S.F."/>
            <person name="Kohchi T."/>
            <person name="Lin S.S."/>
            <person name="Liu L.D."/>
            <person name="Nakamura Y."/>
            <person name="Valeeva L.R."/>
            <person name="Shakirov E.V."/>
            <person name="Shippen D.E."/>
            <person name="Wei W.L."/>
            <person name="Yagura M."/>
            <person name="Yamaoka S."/>
            <person name="Yamato K.T."/>
            <person name="Liu C."/>
            <person name="Berger F."/>
        </authorList>
    </citation>
    <scope>NUCLEOTIDE SEQUENCE [LARGE SCALE GENOMIC DNA]</scope>
    <source>
        <strain evidence="8">Tak-1</strain>
    </source>
</reference>
<reference evidence="6 7" key="1">
    <citation type="submission" date="2016-03" db="EMBL/GenBank/DDBJ databases">
        <title>Mechanisms controlling the formation of the plant cell surface in tip-growing cells are functionally conserved among land plants.</title>
        <authorList>
            <person name="Honkanen S."/>
            <person name="Jones V.A."/>
            <person name="Morieri G."/>
            <person name="Champion C."/>
            <person name="Hetherington A.J."/>
            <person name="Kelly S."/>
            <person name="Saint-Marcoux D."/>
            <person name="Proust H."/>
            <person name="Prescott H."/>
            <person name="Dolan L."/>
        </authorList>
    </citation>
    <scope>NUCLEOTIDE SEQUENCE [LARGE SCALE GENOMIC DNA]</scope>
    <source>
        <strain evidence="7">cv. Tak-1 and cv. Tak-2</strain>
        <tissue evidence="6">Whole gametophyte</tissue>
    </source>
</reference>
<name>A0A176VQ27_MARPO</name>
<dbReference type="GO" id="GO:0005829">
    <property type="term" value="C:cytosol"/>
    <property type="evidence" value="ECO:0007669"/>
    <property type="project" value="TreeGrafter"/>
</dbReference>
<dbReference type="Gene3D" id="1.25.10.10">
    <property type="entry name" value="Leucine-rich Repeat Variant"/>
    <property type="match status" value="1"/>
</dbReference>
<dbReference type="InterPro" id="IPR019156">
    <property type="entry name" value="Ataxin-10_domain"/>
</dbReference>
<evidence type="ECO:0000256" key="3">
    <source>
        <dbReference type="SAM" id="MobiDB-lite"/>
    </source>
</evidence>
<gene>
    <name evidence="6" type="ORF">AXG93_1231s1070</name>
    <name evidence="5" type="ORF">Mp_7g04130</name>
</gene>
<feature type="domain" description="Ataxin-10" evidence="4">
    <location>
        <begin position="526"/>
        <end position="619"/>
    </location>
</feature>
<sequence>MERDGFRSPEEGMVESFRLESESSQLHTDHYLAWEGNLLQLIETSRTKDGRAVLADLKIIPVLLALLKRFHTSLLVGQSSNSPPHEPSKSSTTLLLFLKLLRNLCAGDSSNQDAFLVEEGPLVLVPIATALLSVCRPSRDSRISDDLSKVQISSLSSISKEITGTGSPQQGDIYSRMRADLDVLGGNSSEVRSSGRERVLYAGDISASACLDSVRMLLQLLGNFSRGGDACEEAVWQEFYPNLFSELASLQSNQTSDVLCMVLYTCCKNSKQRCWQLCQGQGAVLMSLLIVAATENNPEAQDTAQINWFELLVRHICLEESLFPLLFTNLGILPMRRELEFSKIHSEECLCACQLWLKTCTFTSVQASLLYAVLDCLTVDVEDASTLTEDEKVGRSVDLNSYFSKHVMLFSVRILERAALCVVEESDEDSVSSVRPLHSGSPSVQIMGCLLHFWRILCTCESRSEQRLLLSQVLVQHGLLDLLLKLLEALGPPEAHGKKSVARNHERDVTSSGPGAVPRTMCYQGYRRDIVAVIANASHQNRLVQDHVRETGKLLLVLQQSTVEMDNPFLREWGLWAMRNLLEGNTLNQKEISSLELQEAVNLPELHNMGLRVEIDPKTRQPRLVNTGSR</sequence>
<dbReference type="InterPro" id="IPR051374">
    <property type="entry name" value="Ataxin-10/CTR86_families"/>
</dbReference>
<proteinExistence type="predicted"/>
<reference evidence="5" key="2">
    <citation type="journal article" date="2019" name="Curr. Biol.">
        <title>Chromatin organization in early land plants reveals an ancestral association between H3K27me3, transposons, and constitutive heterochromatin.</title>
        <authorList>
            <person name="Montgomery S.A."/>
            <person name="Tanizawa Y."/>
            <person name="Galik B."/>
            <person name="Wang N."/>
            <person name="Ito T."/>
            <person name="Mochizuki T."/>
            <person name="Akimcheva S."/>
            <person name="Bowman J."/>
            <person name="Cognat V."/>
            <person name="Drouard L."/>
            <person name="Ekker H."/>
            <person name="Houng S."/>
            <person name="Kohchi T."/>
            <person name="Lin S."/>
            <person name="Liu L.D."/>
            <person name="Nakamura Y."/>
            <person name="Valeeva L.R."/>
            <person name="Shakirov E.V."/>
            <person name="Shippen D.E."/>
            <person name="Wei W."/>
            <person name="Yagura M."/>
            <person name="Yamaoka S."/>
            <person name="Yamato K.T."/>
            <person name="Liu C."/>
            <person name="Berger F."/>
        </authorList>
    </citation>
    <scope>NUCLEOTIDE SEQUENCE [LARGE SCALE GENOMIC DNA]</scope>
    <source>
        <strain evidence="5">Tak-1</strain>
    </source>
</reference>
<dbReference type="PANTHER" id="PTHR13255">
    <property type="entry name" value="ATAXIN-10"/>
    <property type="match status" value="1"/>
</dbReference>
<keyword evidence="2" id="KW-0131">Cell cycle</keyword>
<keyword evidence="1" id="KW-0132">Cell division</keyword>
<organism evidence="6 7">
    <name type="scientific">Marchantia polymorpha subsp. ruderalis</name>
    <dbReference type="NCBI Taxonomy" id="1480154"/>
    <lineage>
        <taxon>Eukaryota</taxon>
        <taxon>Viridiplantae</taxon>
        <taxon>Streptophyta</taxon>
        <taxon>Embryophyta</taxon>
        <taxon>Marchantiophyta</taxon>
        <taxon>Marchantiopsida</taxon>
        <taxon>Marchantiidae</taxon>
        <taxon>Marchantiales</taxon>
        <taxon>Marchantiaceae</taxon>
        <taxon>Marchantia</taxon>
    </lineage>
</organism>
<dbReference type="AlphaFoldDB" id="A0A176VQ27"/>
<evidence type="ECO:0000259" key="4">
    <source>
        <dbReference type="Pfam" id="PF09759"/>
    </source>
</evidence>
<evidence type="ECO:0000313" key="6">
    <source>
        <dbReference type="EMBL" id="OAE22994.1"/>
    </source>
</evidence>
<evidence type="ECO:0000313" key="7">
    <source>
        <dbReference type="Proteomes" id="UP000077202"/>
    </source>
</evidence>
<evidence type="ECO:0000313" key="8">
    <source>
        <dbReference type="Proteomes" id="UP001162541"/>
    </source>
</evidence>
<keyword evidence="7" id="KW-1185">Reference proteome</keyword>
<dbReference type="GO" id="GO:0051301">
    <property type="term" value="P:cell division"/>
    <property type="evidence" value="ECO:0007669"/>
    <property type="project" value="UniProtKB-KW"/>
</dbReference>
<feature type="region of interest" description="Disordered" evidence="3">
    <location>
        <begin position="495"/>
        <end position="514"/>
    </location>
</feature>
<dbReference type="SUPFAM" id="SSF48371">
    <property type="entry name" value="ARM repeat"/>
    <property type="match status" value="1"/>
</dbReference>
<dbReference type="InterPro" id="IPR011989">
    <property type="entry name" value="ARM-like"/>
</dbReference>
<evidence type="ECO:0000313" key="5">
    <source>
        <dbReference type="EMBL" id="BBN16180.1"/>
    </source>
</evidence>
<dbReference type="Pfam" id="PF09759">
    <property type="entry name" value="Atx10homo_assoc"/>
    <property type="match status" value="1"/>
</dbReference>
<protein>
    <recommendedName>
        <fullName evidence="4">Ataxin-10 domain-containing protein</fullName>
    </recommendedName>
</protein>
<dbReference type="Proteomes" id="UP001162541">
    <property type="component" value="Chromosome 7"/>
</dbReference>
<dbReference type="Proteomes" id="UP000077202">
    <property type="component" value="Unassembled WGS sequence"/>
</dbReference>